<keyword evidence="2 8" id="KW-0436">Ligase</keyword>
<keyword evidence="11" id="KW-1185">Reference proteome</keyword>
<dbReference type="Gene3D" id="3.40.50.620">
    <property type="entry name" value="HUPs"/>
    <property type="match status" value="1"/>
</dbReference>
<evidence type="ECO:0000256" key="7">
    <source>
        <dbReference type="ARBA" id="ARBA00030904"/>
    </source>
</evidence>
<dbReference type="CDD" id="cd00814">
    <property type="entry name" value="MetRS_core"/>
    <property type="match status" value="1"/>
</dbReference>
<reference evidence="10 11" key="1">
    <citation type="journal article" date="2015" name="Genome Biol. Evol.">
        <title>Comparative Genomics of a Bacterivorous Green Alga Reveals Evolutionary Causalities and Consequences of Phago-Mixotrophic Mode of Nutrition.</title>
        <authorList>
            <person name="Burns J.A."/>
            <person name="Paasch A."/>
            <person name="Narechania A."/>
            <person name="Kim E."/>
        </authorList>
    </citation>
    <scope>NUCLEOTIDE SEQUENCE [LARGE SCALE GENOMIC DNA]</scope>
    <source>
        <strain evidence="10 11">PLY_AMNH</strain>
    </source>
</reference>
<dbReference type="Gene3D" id="1.10.730.10">
    <property type="entry name" value="Isoleucyl-tRNA Synthetase, Domain 1"/>
    <property type="match status" value="1"/>
</dbReference>
<dbReference type="InterPro" id="IPR014729">
    <property type="entry name" value="Rossmann-like_a/b/a_fold"/>
</dbReference>
<dbReference type="SUPFAM" id="SSF52374">
    <property type="entry name" value="Nucleotidylyl transferase"/>
    <property type="match status" value="1"/>
</dbReference>
<dbReference type="PANTHER" id="PTHR43326">
    <property type="entry name" value="METHIONYL-TRNA SYNTHETASE"/>
    <property type="match status" value="1"/>
</dbReference>
<dbReference type="FunFam" id="2.170.220.10:FF:000002">
    <property type="entry name" value="Methionine--tRNA ligase"/>
    <property type="match status" value="1"/>
</dbReference>
<sequence length="595" mass="66766">MGFVISCGASCGVSTIRSAVMASAAVKSYSRLSSKRQATRAVESSRLFLGRRSRGSRGVFAPNRQIFTTTSSSEPCYVTTPIYYVNDKPHIGHVYTSTLADVYARFQRSQGRDVRFLTGTDEHGQKVEQSAEKRGIEPQQLADENSAFFRDAMENFGIEFDDFIRTTDPRHKEQVTKFIQQLKDKDFVYLGEFEGWYDEGQEEYVTESTAAEQDFKSAISGKPLVKAKQENYFFRLSAFQDKLEAMFEENPDLVLPKARSNEVLNRIKAGLQDVPISRTSFTWGIPMPDDEEHVIYVWIDALFNYISALQLAEGDESKLAKYWPATVHIMAKEIVWFHAVIWPAVLMALELPLPGRVYAHGFWIRDGKKMSKSLGNFVDLETLTGYCDTYGLDSIRYFLLTQGPIGAIDSNWSDERLYDIYSDELVNTLGNCASRTTSMINKYYKQDGVPSEMDSSGARRQVGEYDWPAITQEATNTCVECVETFDLPGAATTAVGLVGKVDTFISETEPFRLAKDESKKEELAAILYQCMETVRIAGVLLESVMPEKMGQLEEALGTAEIKGTLQERTAWGQLQPGSLVKKVALFPRVDPPTPA</sequence>
<dbReference type="GO" id="GO:0004825">
    <property type="term" value="F:methionine-tRNA ligase activity"/>
    <property type="evidence" value="ECO:0007669"/>
    <property type="project" value="UniProtKB-EC"/>
</dbReference>
<dbReference type="InterPro" id="IPR023457">
    <property type="entry name" value="Met-tRNA_synth_2"/>
</dbReference>
<organism evidence="10 11">
    <name type="scientific">Cymbomonas tetramitiformis</name>
    <dbReference type="NCBI Taxonomy" id="36881"/>
    <lineage>
        <taxon>Eukaryota</taxon>
        <taxon>Viridiplantae</taxon>
        <taxon>Chlorophyta</taxon>
        <taxon>Pyramimonadophyceae</taxon>
        <taxon>Pyramimonadales</taxon>
        <taxon>Pyramimonadaceae</taxon>
        <taxon>Cymbomonas</taxon>
    </lineage>
</organism>
<dbReference type="GO" id="GO:0005524">
    <property type="term" value="F:ATP binding"/>
    <property type="evidence" value="ECO:0007669"/>
    <property type="project" value="UniProtKB-KW"/>
</dbReference>
<dbReference type="PRINTS" id="PR01041">
    <property type="entry name" value="TRNASYNTHMET"/>
</dbReference>
<dbReference type="Proteomes" id="UP001190700">
    <property type="component" value="Unassembled WGS sequence"/>
</dbReference>
<comment type="similarity">
    <text evidence="8">Belongs to the class-I aminoacyl-tRNA synthetase family.</text>
</comment>
<feature type="domain" description="Methionyl/Leucyl tRNA synthetase" evidence="9">
    <location>
        <begin position="77"/>
        <end position="208"/>
    </location>
</feature>
<dbReference type="InterPro" id="IPR015413">
    <property type="entry name" value="Methionyl/Leucyl_tRNA_Synth"/>
</dbReference>
<dbReference type="EMBL" id="LGRX02009172">
    <property type="protein sequence ID" value="KAK3272078.1"/>
    <property type="molecule type" value="Genomic_DNA"/>
</dbReference>
<dbReference type="InterPro" id="IPR014758">
    <property type="entry name" value="Met-tRNA_synth"/>
</dbReference>
<evidence type="ECO:0000256" key="8">
    <source>
        <dbReference type="RuleBase" id="RU363039"/>
    </source>
</evidence>
<keyword evidence="5 8" id="KW-0648">Protein biosynthesis</keyword>
<name>A0AAE0G682_9CHLO</name>
<dbReference type="SUPFAM" id="SSF47323">
    <property type="entry name" value="Anticodon-binding domain of a subclass of class I aminoacyl-tRNA synthetases"/>
    <property type="match status" value="1"/>
</dbReference>
<dbReference type="InterPro" id="IPR041872">
    <property type="entry name" value="Anticodon_Met"/>
</dbReference>
<evidence type="ECO:0000259" key="9">
    <source>
        <dbReference type="Pfam" id="PF09334"/>
    </source>
</evidence>
<proteinExistence type="inferred from homology"/>
<dbReference type="Pfam" id="PF09334">
    <property type="entry name" value="tRNA-synt_1g"/>
    <property type="match status" value="2"/>
</dbReference>
<keyword evidence="4 8" id="KW-0067">ATP-binding</keyword>
<dbReference type="NCBIfam" id="TIGR00398">
    <property type="entry name" value="metG"/>
    <property type="match status" value="1"/>
</dbReference>
<evidence type="ECO:0000256" key="2">
    <source>
        <dbReference type="ARBA" id="ARBA00022598"/>
    </source>
</evidence>
<dbReference type="AlphaFoldDB" id="A0AAE0G682"/>
<dbReference type="CDD" id="cd07957">
    <property type="entry name" value="Anticodon_Ia_Met"/>
    <property type="match status" value="1"/>
</dbReference>
<dbReference type="InterPro" id="IPR033911">
    <property type="entry name" value="MetRS_core"/>
</dbReference>
<evidence type="ECO:0000256" key="6">
    <source>
        <dbReference type="ARBA" id="ARBA00023146"/>
    </source>
</evidence>
<dbReference type="Gene3D" id="2.170.220.10">
    <property type="match status" value="1"/>
</dbReference>
<evidence type="ECO:0000256" key="1">
    <source>
        <dbReference type="ARBA" id="ARBA00012838"/>
    </source>
</evidence>
<accession>A0AAE0G682</accession>
<keyword evidence="6 8" id="KW-0030">Aminoacyl-tRNA synthetase</keyword>
<dbReference type="PANTHER" id="PTHR43326:SF2">
    <property type="entry name" value="METHIONINE--TRNA LIGASE"/>
    <property type="match status" value="1"/>
</dbReference>
<protein>
    <recommendedName>
        <fullName evidence="1">methionine--tRNA ligase</fullName>
        <ecNumber evidence="1">6.1.1.10</ecNumber>
    </recommendedName>
    <alternativeName>
        <fullName evidence="7">Methionyl-tRNA synthetase</fullName>
    </alternativeName>
</protein>
<keyword evidence="3 8" id="KW-0547">Nucleotide-binding</keyword>
<comment type="caution">
    <text evidence="10">The sequence shown here is derived from an EMBL/GenBank/DDBJ whole genome shotgun (WGS) entry which is preliminary data.</text>
</comment>
<evidence type="ECO:0000256" key="5">
    <source>
        <dbReference type="ARBA" id="ARBA00022917"/>
    </source>
</evidence>
<evidence type="ECO:0000256" key="4">
    <source>
        <dbReference type="ARBA" id="ARBA00022840"/>
    </source>
</evidence>
<dbReference type="EC" id="6.1.1.10" evidence="1"/>
<evidence type="ECO:0000313" key="10">
    <source>
        <dbReference type="EMBL" id="KAK3272078.1"/>
    </source>
</evidence>
<evidence type="ECO:0000313" key="11">
    <source>
        <dbReference type="Proteomes" id="UP001190700"/>
    </source>
</evidence>
<evidence type="ECO:0000256" key="3">
    <source>
        <dbReference type="ARBA" id="ARBA00022741"/>
    </source>
</evidence>
<dbReference type="GO" id="GO:0006431">
    <property type="term" value="P:methionyl-tRNA aminoacylation"/>
    <property type="evidence" value="ECO:0007669"/>
    <property type="project" value="InterPro"/>
</dbReference>
<gene>
    <name evidence="10" type="ORF">CYMTET_19600</name>
</gene>
<feature type="domain" description="Methionyl/Leucyl tRNA synthetase" evidence="9">
    <location>
        <begin position="214"/>
        <end position="436"/>
    </location>
</feature>
<dbReference type="InterPro" id="IPR009080">
    <property type="entry name" value="tRNAsynth_Ia_anticodon-bd"/>
</dbReference>